<accession>A0A1N6HE04</accession>
<evidence type="ECO:0000259" key="5">
    <source>
        <dbReference type="PROSITE" id="PS50977"/>
    </source>
</evidence>
<dbReference type="RefSeq" id="WP_074257210.1">
    <property type="nucleotide sequence ID" value="NZ_FSRL01000001.1"/>
</dbReference>
<proteinExistence type="predicted"/>
<dbReference type="InterPro" id="IPR001647">
    <property type="entry name" value="HTH_TetR"/>
</dbReference>
<dbReference type="OrthoDB" id="7914379at2"/>
<dbReference type="InterPro" id="IPR009057">
    <property type="entry name" value="Homeodomain-like_sf"/>
</dbReference>
<evidence type="ECO:0000313" key="7">
    <source>
        <dbReference type="Proteomes" id="UP000184932"/>
    </source>
</evidence>
<evidence type="ECO:0000313" key="6">
    <source>
        <dbReference type="EMBL" id="SIO17976.1"/>
    </source>
</evidence>
<evidence type="ECO:0000256" key="4">
    <source>
        <dbReference type="PROSITE-ProRule" id="PRU00335"/>
    </source>
</evidence>
<dbReference type="Pfam" id="PF14246">
    <property type="entry name" value="TetR_C_7"/>
    <property type="match status" value="1"/>
</dbReference>
<name>A0A1N6HE04_9RHOB</name>
<dbReference type="GO" id="GO:0003677">
    <property type="term" value="F:DNA binding"/>
    <property type="evidence" value="ECO:0007669"/>
    <property type="project" value="UniProtKB-UniRule"/>
</dbReference>
<dbReference type="AlphaFoldDB" id="A0A1N6HE04"/>
<evidence type="ECO:0000256" key="2">
    <source>
        <dbReference type="ARBA" id="ARBA00023125"/>
    </source>
</evidence>
<protein>
    <submittedName>
        <fullName evidence="6">Transcriptional regulator, TetR family</fullName>
    </submittedName>
</protein>
<feature type="domain" description="HTH tetR-type" evidence="5">
    <location>
        <begin position="7"/>
        <end position="67"/>
    </location>
</feature>
<sequence length="202" mass="21538">MRDETRAKREAEIIEAAYVLLEQKGAAGMSMLAVAKAAKASNETLYNWYGDKLGLFRAMAARNGEALVARLEAALAEDASPLEALDGLGPVLLDLLTAPRAVALARAAAGDPTGSLGAALAEAGRSRVQPMIEALCQKALDERALKGGDAATICETYLALLLGDSQIRRAIHAAPPPSRAEIRSRADRALMQTWRLFAREDR</sequence>
<dbReference type="SUPFAM" id="SSF46689">
    <property type="entry name" value="Homeodomain-like"/>
    <property type="match status" value="1"/>
</dbReference>
<dbReference type="Gene3D" id="1.10.10.60">
    <property type="entry name" value="Homeodomain-like"/>
    <property type="match status" value="1"/>
</dbReference>
<dbReference type="InterPro" id="IPR039536">
    <property type="entry name" value="TetR_C_Proteobacteria"/>
</dbReference>
<dbReference type="STRING" id="1217970.SAMN05444002_3294"/>
<dbReference type="PANTHER" id="PTHR47506:SF1">
    <property type="entry name" value="HTH-TYPE TRANSCRIPTIONAL REGULATOR YJDC"/>
    <property type="match status" value="1"/>
</dbReference>
<keyword evidence="3" id="KW-0804">Transcription</keyword>
<dbReference type="Proteomes" id="UP000184932">
    <property type="component" value="Unassembled WGS sequence"/>
</dbReference>
<organism evidence="6 7">
    <name type="scientific">Vannielia litorea</name>
    <dbReference type="NCBI Taxonomy" id="1217970"/>
    <lineage>
        <taxon>Bacteria</taxon>
        <taxon>Pseudomonadati</taxon>
        <taxon>Pseudomonadota</taxon>
        <taxon>Alphaproteobacteria</taxon>
        <taxon>Rhodobacterales</taxon>
        <taxon>Paracoccaceae</taxon>
        <taxon>Vannielia</taxon>
    </lineage>
</organism>
<dbReference type="PANTHER" id="PTHR47506">
    <property type="entry name" value="TRANSCRIPTIONAL REGULATORY PROTEIN"/>
    <property type="match status" value="1"/>
</dbReference>
<feature type="DNA-binding region" description="H-T-H motif" evidence="4">
    <location>
        <begin position="30"/>
        <end position="49"/>
    </location>
</feature>
<evidence type="ECO:0000256" key="1">
    <source>
        <dbReference type="ARBA" id="ARBA00023015"/>
    </source>
</evidence>
<evidence type="ECO:0000256" key="3">
    <source>
        <dbReference type="ARBA" id="ARBA00023163"/>
    </source>
</evidence>
<keyword evidence="1" id="KW-0805">Transcription regulation</keyword>
<keyword evidence="7" id="KW-1185">Reference proteome</keyword>
<dbReference type="EMBL" id="FSRL01000001">
    <property type="protein sequence ID" value="SIO17976.1"/>
    <property type="molecule type" value="Genomic_DNA"/>
</dbReference>
<reference evidence="7" key="1">
    <citation type="submission" date="2016-11" db="EMBL/GenBank/DDBJ databases">
        <authorList>
            <person name="Varghese N."/>
            <person name="Submissions S."/>
        </authorList>
    </citation>
    <scope>NUCLEOTIDE SEQUENCE [LARGE SCALE GENOMIC DNA]</scope>
    <source>
        <strain evidence="7">DSM 29440</strain>
    </source>
</reference>
<keyword evidence="2 4" id="KW-0238">DNA-binding</keyword>
<gene>
    <name evidence="6" type="ORF">SAMN05444002_3294</name>
</gene>
<dbReference type="PROSITE" id="PS50977">
    <property type="entry name" value="HTH_TETR_2"/>
    <property type="match status" value="1"/>
</dbReference>
<dbReference type="Pfam" id="PF00440">
    <property type="entry name" value="TetR_N"/>
    <property type="match status" value="1"/>
</dbReference>
<dbReference type="Gene3D" id="1.10.357.10">
    <property type="entry name" value="Tetracycline Repressor, domain 2"/>
    <property type="match status" value="1"/>
</dbReference>